<sequence length="247" mass="28313">MKRAISFFSLFFCLSWSLTVSAQTLSPDNNPEYHRLAGFKTLINQQFDHSRPIVRYILEELESRQLPSSLAFVPMLESSFQPDAVSPANAAGLWQLMPATAQRYGLTVNQHKDERFNLSRSTHAAISYLAFLYQKFHHNLSLTLAAYNAGEGRVERSLQENKRFTELKLPEETIRYVHRFHALLDLVDLSRFSSGSHSMSPIIRLNNTAAAPLIPMQTRETQRLQQLFAKRTTINTDHIQPLVRLNL</sequence>
<dbReference type="InterPro" id="IPR023346">
    <property type="entry name" value="Lysozyme-like_dom_sf"/>
</dbReference>
<dbReference type="Proteomes" id="UP000245362">
    <property type="component" value="Unassembled WGS sequence"/>
</dbReference>
<evidence type="ECO:0000313" key="5">
    <source>
        <dbReference type="Proteomes" id="UP000245362"/>
    </source>
</evidence>
<protein>
    <submittedName>
        <fullName evidence="4">Lytic transglycosylase</fullName>
    </submittedName>
</protein>
<dbReference type="OrthoDB" id="92254at2"/>
<dbReference type="GO" id="GO:0008933">
    <property type="term" value="F:peptidoglycan lytic transglycosylase activity"/>
    <property type="evidence" value="ECO:0007669"/>
    <property type="project" value="InterPro"/>
</dbReference>
<keyword evidence="5" id="KW-1185">Reference proteome</keyword>
<evidence type="ECO:0000313" key="4">
    <source>
        <dbReference type="EMBL" id="PWI32997.1"/>
    </source>
</evidence>
<feature type="chain" id="PRO_5015663541" evidence="2">
    <location>
        <begin position="23"/>
        <end position="247"/>
    </location>
</feature>
<name>A0A2U3B8A5_9VIBR</name>
<dbReference type="GO" id="GO:0000270">
    <property type="term" value="P:peptidoglycan metabolic process"/>
    <property type="evidence" value="ECO:0007669"/>
    <property type="project" value="InterPro"/>
</dbReference>
<dbReference type="Gene3D" id="1.10.530.10">
    <property type="match status" value="1"/>
</dbReference>
<dbReference type="Pfam" id="PF01464">
    <property type="entry name" value="SLT"/>
    <property type="match status" value="1"/>
</dbReference>
<keyword evidence="2" id="KW-0732">Signal</keyword>
<feature type="domain" description="Transglycosylase SLT" evidence="3">
    <location>
        <begin position="63"/>
        <end position="165"/>
    </location>
</feature>
<dbReference type="InterPro" id="IPR000189">
    <property type="entry name" value="Transglyc_AS"/>
</dbReference>
<comment type="similarity">
    <text evidence="1">Belongs to the transglycosylase Slt family.</text>
</comment>
<comment type="caution">
    <text evidence="4">The sequence shown here is derived from an EMBL/GenBank/DDBJ whole genome shotgun (WGS) entry which is preliminary data.</text>
</comment>
<dbReference type="AlphaFoldDB" id="A0A2U3B8A5"/>
<organism evidence="4 5">
    <name type="scientific">Vibrio albus</name>
    <dbReference type="NCBI Taxonomy" id="2200953"/>
    <lineage>
        <taxon>Bacteria</taxon>
        <taxon>Pseudomonadati</taxon>
        <taxon>Pseudomonadota</taxon>
        <taxon>Gammaproteobacteria</taxon>
        <taxon>Vibrionales</taxon>
        <taxon>Vibrionaceae</taxon>
        <taxon>Vibrio</taxon>
    </lineage>
</organism>
<dbReference type="RefSeq" id="WP_109320116.1">
    <property type="nucleotide sequence ID" value="NZ_QFWT01000006.1"/>
</dbReference>
<dbReference type="PANTHER" id="PTHR37423">
    <property type="entry name" value="SOLUBLE LYTIC MUREIN TRANSGLYCOSYLASE-RELATED"/>
    <property type="match status" value="1"/>
</dbReference>
<evidence type="ECO:0000256" key="1">
    <source>
        <dbReference type="ARBA" id="ARBA00007734"/>
    </source>
</evidence>
<feature type="signal peptide" evidence="2">
    <location>
        <begin position="1"/>
        <end position="22"/>
    </location>
</feature>
<dbReference type="InterPro" id="IPR008258">
    <property type="entry name" value="Transglycosylase_SLT_dom_1"/>
</dbReference>
<dbReference type="GO" id="GO:0016020">
    <property type="term" value="C:membrane"/>
    <property type="evidence" value="ECO:0007669"/>
    <property type="project" value="InterPro"/>
</dbReference>
<dbReference type="SUPFAM" id="SSF53955">
    <property type="entry name" value="Lysozyme-like"/>
    <property type="match status" value="1"/>
</dbReference>
<dbReference type="PANTHER" id="PTHR37423:SF2">
    <property type="entry name" value="MEMBRANE-BOUND LYTIC MUREIN TRANSGLYCOSYLASE C"/>
    <property type="match status" value="1"/>
</dbReference>
<accession>A0A2U3B8A5</accession>
<dbReference type="PROSITE" id="PS00922">
    <property type="entry name" value="TRANSGLYCOSYLASE"/>
    <property type="match status" value="1"/>
</dbReference>
<evidence type="ECO:0000259" key="3">
    <source>
        <dbReference type="Pfam" id="PF01464"/>
    </source>
</evidence>
<evidence type="ECO:0000256" key="2">
    <source>
        <dbReference type="SAM" id="SignalP"/>
    </source>
</evidence>
<reference evidence="4 5" key="1">
    <citation type="submission" date="2018-05" db="EMBL/GenBank/DDBJ databases">
        <title>Vibrio limimaris sp. nov., isolated from marine sediment.</title>
        <authorList>
            <person name="Li C.-M."/>
        </authorList>
    </citation>
    <scope>NUCLEOTIDE SEQUENCE [LARGE SCALE GENOMIC DNA]</scope>
    <source>
        <strain evidence="4 5">E4404</strain>
    </source>
</reference>
<dbReference type="EMBL" id="QFWT01000006">
    <property type="protein sequence ID" value="PWI32997.1"/>
    <property type="molecule type" value="Genomic_DNA"/>
</dbReference>
<dbReference type="CDD" id="cd16894">
    <property type="entry name" value="MltD-like"/>
    <property type="match status" value="1"/>
</dbReference>
<gene>
    <name evidence="4" type="ORF">DI392_11825</name>
</gene>
<proteinExistence type="inferred from homology"/>